<proteinExistence type="predicted"/>
<dbReference type="CDD" id="cd06571">
    <property type="entry name" value="Bac_DnaA_C"/>
    <property type="match status" value="1"/>
</dbReference>
<dbReference type="InterPro" id="IPR010921">
    <property type="entry name" value="Trp_repressor/repl_initiator"/>
</dbReference>
<dbReference type="Gene3D" id="1.10.1750.10">
    <property type="match status" value="1"/>
</dbReference>
<dbReference type="STRING" id="1486262.TM49_18705"/>
<sequence length="92" mass="10512">MAFVAGDRISFHQDRRRPVSHFRQIAMYVCHVTLQLSLSEIGQAFGRDRTTVAYSCRVIEDRRDERDFDEFIASVERLALSVVVAAGVHDDV</sequence>
<reference evidence="2 3" key="1">
    <citation type="journal article" date="2015" name="Genome Announc.">
        <title>Complete genome sequence of Martelella endophytica YC6887, which has antifungal activity associated with a halophyte.</title>
        <authorList>
            <person name="Khan A."/>
            <person name="Khan H."/>
            <person name="Chung E.J."/>
            <person name="Hossain M.T."/>
            <person name="Chung Y.R."/>
        </authorList>
    </citation>
    <scope>NUCLEOTIDE SEQUENCE [LARGE SCALE GENOMIC DNA]</scope>
    <source>
        <strain evidence="2">YC6887</strain>
    </source>
</reference>
<keyword evidence="3" id="KW-1185">Reference proteome</keyword>
<dbReference type="Pfam" id="PF08299">
    <property type="entry name" value="Bac_DnaA_C"/>
    <property type="match status" value="1"/>
</dbReference>
<dbReference type="GO" id="GO:0006275">
    <property type="term" value="P:regulation of DNA replication"/>
    <property type="evidence" value="ECO:0007669"/>
    <property type="project" value="InterPro"/>
</dbReference>
<dbReference type="AlphaFoldDB" id="A0A0D5LX02"/>
<dbReference type="EMBL" id="CP010803">
    <property type="protein sequence ID" value="AJY48347.1"/>
    <property type="molecule type" value="Genomic_DNA"/>
</dbReference>
<evidence type="ECO:0000313" key="2">
    <source>
        <dbReference type="EMBL" id="AJY48347.1"/>
    </source>
</evidence>
<feature type="domain" description="Chromosomal replication initiator DnaA C-terminal" evidence="1">
    <location>
        <begin position="7"/>
        <end position="59"/>
    </location>
</feature>
<evidence type="ECO:0000259" key="1">
    <source>
        <dbReference type="SMART" id="SM00760"/>
    </source>
</evidence>
<evidence type="ECO:0000313" key="3">
    <source>
        <dbReference type="Proteomes" id="UP000032611"/>
    </source>
</evidence>
<dbReference type="GO" id="GO:0006270">
    <property type="term" value="P:DNA replication initiation"/>
    <property type="evidence" value="ECO:0007669"/>
    <property type="project" value="InterPro"/>
</dbReference>
<gene>
    <name evidence="2" type="ORF">TM49_18705</name>
</gene>
<dbReference type="PATRIC" id="fig|1486262.3.peg.3870"/>
<dbReference type="SMART" id="SM00760">
    <property type="entry name" value="Bac_DnaA_C"/>
    <property type="match status" value="1"/>
</dbReference>
<dbReference type="HOGENOM" id="CLU_2409767_0_0_5"/>
<name>A0A0D5LX02_MAREN</name>
<dbReference type="GO" id="GO:0043565">
    <property type="term" value="F:sequence-specific DNA binding"/>
    <property type="evidence" value="ECO:0007669"/>
    <property type="project" value="InterPro"/>
</dbReference>
<dbReference type="SUPFAM" id="SSF48295">
    <property type="entry name" value="TrpR-like"/>
    <property type="match status" value="1"/>
</dbReference>
<protein>
    <recommendedName>
        <fullName evidence="1">Chromosomal replication initiator DnaA C-terminal domain-containing protein</fullName>
    </recommendedName>
</protein>
<dbReference type="InterPro" id="IPR013159">
    <property type="entry name" value="DnaA_C"/>
</dbReference>
<accession>A0A0D5LX02</accession>
<organism evidence="2 3">
    <name type="scientific">Martelella endophytica</name>
    <dbReference type="NCBI Taxonomy" id="1486262"/>
    <lineage>
        <taxon>Bacteria</taxon>
        <taxon>Pseudomonadati</taxon>
        <taxon>Pseudomonadota</taxon>
        <taxon>Alphaproteobacteria</taxon>
        <taxon>Hyphomicrobiales</taxon>
        <taxon>Aurantimonadaceae</taxon>
        <taxon>Martelella</taxon>
    </lineage>
</organism>
<dbReference type="KEGG" id="mey:TM49_18705"/>
<dbReference type="GO" id="GO:0005524">
    <property type="term" value="F:ATP binding"/>
    <property type="evidence" value="ECO:0007669"/>
    <property type="project" value="InterPro"/>
</dbReference>
<dbReference type="Proteomes" id="UP000032611">
    <property type="component" value="Chromosome"/>
</dbReference>